<keyword evidence="2" id="KW-0963">Cytoplasm</keyword>
<dbReference type="Pfam" id="PF14580">
    <property type="entry name" value="LRR_9"/>
    <property type="match status" value="1"/>
</dbReference>
<keyword evidence="4" id="KW-0677">Repeat</keyword>
<dbReference type="PANTHER" id="PTHR46545:SF1">
    <property type="entry name" value="LEUCINE-RICH REPEAT-CONTAINING PROTEIN 51"/>
    <property type="match status" value="1"/>
</dbReference>
<evidence type="ECO:0000256" key="4">
    <source>
        <dbReference type="ARBA" id="ARBA00022737"/>
    </source>
</evidence>
<evidence type="ECO:0000313" key="6">
    <source>
        <dbReference type="Proteomes" id="UP000693946"/>
    </source>
</evidence>
<proteinExistence type="predicted"/>
<dbReference type="EMBL" id="JAGKHQ010000020">
    <property type="protein sequence ID" value="KAG7479180.1"/>
    <property type="molecule type" value="Genomic_DNA"/>
</dbReference>
<evidence type="ECO:0000256" key="2">
    <source>
        <dbReference type="ARBA" id="ARBA00022490"/>
    </source>
</evidence>
<dbReference type="InterPro" id="IPR001611">
    <property type="entry name" value="Leu-rich_rpt"/>
</dbReference>
<evidence type="ECO:0000313" key="5">
    <source>
        <dbReference type="EMBL" id="KAG7479180.1"/>
    </source>
</evidence>
<name>A0AAV6PZW5_SOLSE</name>
<keyword evidence="3" id="KW-0433">Leucine-rich repeat</keyword>
<gene>
    <name evidence="5" type="ORF">JOB18_020003</name>
</gene>
<keyword evidence="6" id="KW-1185">Reference proteome</keyword>
<organism evidence="5 6">
    <name type="scientific">Solea senegalensis</name>
    <name type="common">Senegalese sole</name>
    <dbReference type="NCBI Taxonomy" id="28829"/>
    <lineage>
        <taxon>Eukaryota</taxon>
        <taxon>Metazoa</taxon>
        <taxon>Chordata</taxon>
        <taxon>Craniata</taxon>
        <taxon>Vertebrata</taxon>
        <taxon>Euteleostomi</taxon>
        <taxon>Actinopterygii</taxon>
        <taxon>Neopterygii</taxon>
        <taxon>Teleostei</taxon>
        <taxon>Neoteleostei</taxon>
        <taxon>Acanthomorphata</taxon>
        <taxon>Carangaria</taxon>
        <taxon>Pleuronectiformes</taxon>
        <taxon>Pleuronectoidei</taxon>
        <taxon>Soleidae</taxon>
        <taxon>Solea</taxon>
    </lineage>
</organism>
<accession>A0AAV6PZW5</accession>
<dbReference type="GO" id="GO:0005737">
    <property type="term" value="C:cytoplasm"/>
    <property type="evidence" value="ECO:0007669"/>
    <property type="project" value="UniProtKB-SubCell"/>
</dbReference>
<evidence type="ECO:0000256" key="1">
    <source>
        <dbReference type="ARBA" id="ARBA00004496"/>
    </source>
</evidence>
<dbReference type="Proteomes" id="UP000693946">
    <property type="component" value="Linkage Group LG8"/>
</dbReference>
<comment type="caution">
    <text evidence="5">The sequence shown here is derived from an EMBL/GenBank/DDBJ whole genome shotgun (WGS) entry which is preliminary data.</text>
</comment>
<sequence length="201" mass="23083">MTVGCFLLLDRQASDNSTGVKMNGAPVDLSFKHISNLTDAWSVEPTRGLRPLKRNSEMKYNSHSLRLNNNNIVDLDKLQMTINHFLAEPSQLAWLDLSFNKITHIDHVLCELHELRVLYLHGNSIFILSEVDKLGVLPYLHTITLHGNAIEANKSYRKRVISALPRLKTMDFSAVTQQERVMANIWYHNNNHRRNSLDTLQ</sequence>
<evidence type="ECO:0000256" key="3">
    <source>
        <dbReference type="ARBA" id="ARBA00022614"/>
    </source>
</evidence>
<dbReference type="PANTHER" id="PTHR46545">
    <property type="entry name" value="LEUCINE-RICH REPEAT-CONTAINING PROTEIN 51"/>
    <property type="match status" value="1"/>
</dbReference>
<reference evidence="5 6" key="1">
    <citation type="journal article" date="2021" name="Sci. Rep.">
        <title>Chromosome anchoring in Senegalese sole (Solea senegalensis) reveals sex-associated markers and genome rearrangements in flatfish.</title>
        <authorList>
            <person name="Guerrero-Cozar I."/>
            <person name="Gomez-Garrido J."/>
            <person name="Berbel C."/>
            <person name="Martinez-Blanch J.F."/>
            <person name="Alioto T."/>
            <person name="Claros M.G."/>
            <person name="Gagnaire P.A."/>
            <person name="Manchado M."/>
        </authorList>
    </citation>
    <scope>NUCLEOTIDE SEQUENCE [LARGE SCALE GENOMIC DNA]</scope>
    <source>
        <strain evidence="5">Sse05_10M</strain>
    </source>
</reference>
<dbReference type="AlphaFoldDB" id="A0AAV6PZW5"/>
<dbReference type="PROSITE" id="PS51450">
    <property type="entry name" value="LRR"/>
    <property type="match status" value="2"/>
</dbReference>
<protein>
    <submittedName>
        <fullName evidence="5">Leucine-rich repeat-containing protein 51-like</fullName>
    </submittedName>
</protein>
<comment type="subcellular location">
    <subcellularLocation>
        <location evidence="1">Cytoplasm</location>
    </subcellularLocation>
</comment>